<reference evidence="2 3" key="1">
    <citation type="submission" date="2011-05" db="EMBL/GenBank/DDBJ databases">
        <title>Complete sequence of chromosome of Frankia symbiont of Datisca glomerata.</title>
        <authorList>
            <consortium name="US DOE Joint Genome Institute"/>
            <person name="Lucas S."/>
            <person name="Han J."/>
            <person name="Lapidus A."/>
            <person name="Cheng J.-F."/>
            <person name="Goodwin L."/>
            <person name="Pitluck S."/>
            <person name="Peters L."/>
            <person name="Mikhailova N."/>
            <person name="Chertkov O."/>
            <person name="Teshima H."/>
            <person name="Han C."/>
            <person name="Tapia R."/>
            <person name="Land M."/>
            <person name="Hauser L."/>
            <person name="Kyrpides N."/>
            <person name="Ivanova N."/>
            <person name="Pagani I."/>
            <person name="Berry A."/>
            <person name="Pawlowski K."/>
            <person name="Persson T."/>
            <person name="Vanden Heuvel B."/>
            <person name="Benson D."/>
            <person name="Woyke T."/>
        </authorList>
    </citation>
    <scope>NUCLEOTIDE SEQUENCE [LARGE SCALE GENOMIC DNA]</scope>
    <source>
        <strain evidence="3">4085684</strain>
    </source>
</reference>
<sequence length="60" mass="6072">MIARRDLPRKVGPVSDERATAGVSGRSAGSDGTATAGFRAGGADGSLTAARLVERRGTTR</sequence>
<dbReference type="Proteomes" id="UP000001549">
    <property type="component" value="Chromosome"/>
</dbReference>
<accession>F8AWX4</accession>
<evidence type="ECO:0000256" key="1">
    <source>
        <dbReference type="SAM" id="MobiDB-lite"/>
    </source>
</evidence>
<feature type="region of interest" description="Disordered" evidence="1">
    <location>
        <begin position="1"/>
        <end position="60"/>
    </location>
</feature>
<dbReference type="HOGENOM" id="CLU_2934778_0_0_11"/>
<keyword evidence="3" id="KW-1185">Reference proteome</keyword>
<dbReference type="RefSeq" id="WP_013875289.1">
    <property type="nucleotide sequence ID" value="NC_015656.1"/>
</dbReference>
<dbReference type="EMBL" id="CP002801">
    <property type="protein sequence ID" value="AEH11418.1"/>
    <property type="molecule type" value="Genomic_DNA"/>
</dbReference>
<organism evidence="2 3">
    <name type="scientific">Candidatus Protofrankia datiscae</name>
    <dbReference type="NCBI Taxonomy" id="2716812"/>
    <lineage>
        <taxon>Bacteria</taxon>
        <taxon>Bacillati</taxon>
        <taxon>Actinomycetota</taxon>
        <taxon>Actinomycetes</taxon>
        <taxon>Frankiales</taxon>
        <taxon>Frankiaceae</taxon>
        <taxon>Protofrankia</taxon>
    </lineage>
</organism>
<evidence type="ECO:0000313" key="3">
    <source>
        <dbReference type="Proteomes" id="UP000001549"/>
    </source>
</evidence>
<dbReference type="AlphaFoldDB" id="F8AWX4"/>
<proteinExistence type="predicted"/>
<evidence type="ECO:0000313" key="2">
    <source>
        <dbReference type="EMBL" id="AEH11418.1"/>
    </source>
</evidence>
<gene>
    <name evidence="2" type="ordered locus">FsymDg_4148</name>
</gene>
<name>F8AWX4_9ACTN</name>
<dbReference type="KEGG" id="fsy:FsymDg_4148"/>
<protein>
    <submittedName>
        <fullName evidence="2">Uncharacterized protein</fullName>
    </submittedName>
</protein>
<feature type="compositionally biased region" description="Basic and acidic residues" evidence="1">
    <location>
        <begin position="1"/>
        <end position="19"/>
    </location>
</feature>